<dbReference type="EMBL" id="CATOUU010000970">
    <property type="protein sequence ID" value="CAI9963847.1"/>
    <property type="molecule type" value="Genomic_DNA"/>
</dbReference>
<evidence type="ECO:0000313" key="4">
    <source>
        <dbReference type="Proteomes" id="UP001642409"/>
    </source>
</evidence>
<protein>
    <submittedName>
        <fullName evidence="3">Hypothetical_protein</fullName>
    </submittedName>
</protein>
<reference evidence="2" key="1">
    <citation type="submission" date="2023-06" db="EMBL/GenBank/DDBJ databases">
        <authorList>
            <person name="Kurt Z."/>
        </authorList>
    </citation>
    <scope>NUCLEOTIDE SEQUENCE</scope>
</reference>
<dbReference type="AlphaFoldDB" id="A0AA86QVC3"/>
<dbReference type="Proteomes" id="UP001642409">
    <property type="component" value="Unassembled WGS sequence"/>
</dbReference>
<evidence type="ECO:0000256" key="1">
    <source>
        <dbReference type="SAM" id="Coils"/>
    </source>
</evidence>
<evidence type="ECO:0000313" key="3">
    <source>
        <dbReference type="EMBL" id="CAL6045143.1"/>
    </source>
</evidence>
<organism evidence="2">
    <name type="scientific">Hexamita inflata</name>
    <dbReference type="NCBI Taxonomy" id="28002"/>
    <lineage>
        <taxon>Eukaryota</taxon>
        <taxon>Metamonada</taxon>
        <taxon>Diplomonadida</taxon>
        <taxon>Hexamitidae</taxon>
        <taxon>Hexamitinae</taxon>
        <taxon>Hexamita</taxon>
    </lineage>
</organism>
<feature type="coiled-coil region" evidence="1">
    <location>
        <begin position="67"/>
        <end position="115"/>
    </location>
</feature>
<dbReference type="EMBL" id="CAXDID020000162">
    <property type="protein sequence ID" value="CAL6045143.1"/>
    <property type="molecule type" value="Genomic_DNA"/>
</dbReference>
<accession>A0AA86QVC3</accession>
<reference evidence="3 4" key="2">
    <citation type="submission" date="2024-07" db="EMBL/GenBank/DDBJ databases">
        <authorList>
            <person name="Akdeniz Z."/>
        </authorList>
    </citation>
    <scope>NUCLEOTIDE SEQUENCE [LARGE SCALE GENOMIC DNA]</scope>
</reference>
<gene>
    <name evidence="3" type="ORF">HINF_LOCUS40899</name>
    <name evidence="2" type="ORF">HINF_LOCUS51492</name>
</gene>
<keyword evidence="1" id="KW-0175">Coiled coil</keyword>
<proteinExistence type="predicted"/>
<sequence>MKDQVQKMNNTLNLQIQQTVVYLMQNITNLNQSNQLQFDTQKQQMNSISLNINNINSQLTSTINSINRNLQTQIDGIKNDMKNVQSSITGITGYINNINNINQIQNNDIQALKSKATSNLSGPLWCKIAKNNEVIFQVSGYCPLMAQCCRPVSNYYHCHVYGDSYLYATAQRCGKFEPF</sequence>
<comment type="caution">
    <text evidence="2">The sequence shown here is derived from an EMBL/GenBank/DDBJ whole genome shotgun (WGS) entry which is preliminary data.</text>
</comment>
<keyword evidence="4" id="KW-1185">Reference proteome</keyword>
<name>A0AA86QVC3_9EUKA</name>
<evidence type="ECO:0000313" key="2">
    <source>
        <dbReference type="EMBL" id="CAI9963847.1"/>
    </source>
</evidence>